<keyword evidence="7 18" id="KW-0679">Respiratory chain</keyword>
<comment type="function">
    <text evidence="1">Core subunit of the mitochondrial membrane respiratory chain NADH dehydrogenase (Complex I) that is believed to belong to the minimal assembly required for catalysis. Complex I functions in the transfer of electrons from NADH to the respiratory chain. The immediate electron acceptor for the enzyme is believed to be ubiquinone.</text>
</comment>
<dbReference type="Pfam" id="PF00361">
    <property type="entry name" value="Proton_antipo_M"/>
    <property type="match status" value="2"/>
</dbReference>
<keyword evidence="16 18" id="KW-0472">Membrane</keyword>
<gene>
    <name evidence="20" type="primary">ND2</name>
</gene>
<evidence type="ECO:0000256" key="16">
    <source>
        <dbReference type="ARBA" id="ARBA00023136"/>
    </source>
</evidence>
<comment type="function">
    <text evidence="18">Core subunit of the mitochondrial membrane respiratory chain NADH dehydrogenase (Complex I) which catalyzes electron transfer from NADH through the respiratory chain, using ubiquinone as an electron acceptor. Essential for the catalytic activity and assembly of complex I.</text>
</comment>
<evidence type="ECO:0000256" key="6">
    <source>
        <dbReference type="ARBA" id="ARBA00022448"/>
    </source>
</evidence>
<keyword evidence="15 18" id="KW-0496">Mitochondrion</keyword>
<evidence type="ECO:0000256" key="13">
    <source>
        <dbReference type="ARBA" id="ARBA00023027"/>
    </source>
</evidence>
<dbReference type="EMBL" id="KR024030">
    <property type="protein sequence ID" value="AKU46802.1"/>
    <property type="molecule type" value="Genomic_DNA"/>
</dbReference>
<dbReference type="EC" id="7.1.1.2" evidence="4 18"/>
<feature type="transmembrane region" description="Helical" evidence="18">
    <location>
        <begin position="189"/>
        <end position="208"/>
    </location>
</feature>
<sequence length="321" mass="36845">MLFSYYFFFLLGVILGSLITISSSSWLTAWVGFELNLISFIPLIFSSKLSSSSESGIKYFFVQSIGSMFILLGGIFPLFIGMITTYYFVYFSLLIKLGVVPFHLWFPSVMEGLSWEMAFILLTWQKLAPLILLASFEGLSLIILLTVMVGCLGGFNQTSLKKLMAYSSIMHMGWMLSVIPTSLEVGMKYYFVYFFFGLVLCMIFFFWNLKRLEQFLCCSMFLTMSILLIFLSMGGFPPMLGFFPKWVVINILLWKSMILAVFLIFASLVNLYFYSRLFYSSLFLSSYVMSLHSFSSKNEWSLLLCVSVSLMGGIFYPFFMI</sequence>
<evidence type="ECO:0000256" key="14">
    <source>
        <dbReference type="ARBA" id="ARBA00023075"/>
    </source>
</evidence>
<evidence type="ECO:0000256" key="15">
    <source>
        <dbReference type="ARBA" id="ARBA00023128"/>
    </source>
</evidence>
<organism evidence="20">
    <name type="scientific">Tityus serrulatus</name>
    <name type="common">Brazilian yellow scorpion</name>
    <dbReference type="NCBI Taxonomy" id="6887"/>
    <lineage>
        <taxon>Eukaryota</taxon>
        <taxon>Metazoa</taxon>
        <taxon>Ecdysozoa</taxon>
        <taxon>Arthropoda</taxon>
        <taxon>Chelicerata</taxon>
        <taxon>Arachnida</taxon>
        <taxon>Scorpiones</taxon>
        <taxon>Buthida</taxon>
        <taxon>Buthoidea</taxon>
        <taxon>Buthidae</taxon>
        <taxon>Tityus</taxon>
    </lineage>
</organism>
<dbReference type="GeneID" id="25769028"/>
<dbReference type="GO" id="GO:0008137">
    <property type="term" value="F:NADH dehydrogenase (ubiquinone) activity"/>
    <property type="evidence" value="ECO:0007669"/>
    <property type="project" value="UniProtKB-EC"/>
</dbReference>
<feature type="transmembrane region" description="Helical" evidence="18">
    <location>
        <begin position="57"/>
        <end position="80"/>
    </location>
</feature>
<feature type="transmembrane region" description="Helical" evidence="18">
    <location>
        <begin position="86"/>
        <end position="106"/>
    </location>
</feature>
<evidence type="ECO:0000256" key="12">
    <source>
        <dbReference type="ARBA" id="ARBA00022989"/>
    </source>
</evidence>
<feature type="transmembrane region" description="Helical" evidence="18">
    <location>
        <begin position="300"/>
        <end position="319"/>
    </location>
</feature>
<evidence type="ECO:0000256" key="11">
    <source>
        <dbReference type="ARBA" id="ARBA00022982"/>
    </source>
</evidence>
<feature type="transmembrane region" description="Helical" evidence="18">
    <location>
        <begin position="163"/>
        <end position="183"/>
    </location>
</feature>
<comment type="similarity">
    <text evidence="3 18">Belongs to the complex I subunit 2 family.</text>
</comment>
<evidence type="ECO:0000256" key="2">
    <source>
        <dbReference type="ARBA" id="ARBA00004448"/>
    </source>
</evidence>
<evidence type="ECO:0000256" key="8">
    <source>
        <dbReference type="ARBA" id="ARBA00022692"/>
    </source>
</evidence>
<dbReference type="GO" id="GO:0005743">
    <property type="term" value="C:mitochondrial inner membrane"/>
    <property type="evidence" value="ECO:0007669"/>
    <property type="project" value="UniProtKB-SubCell"/>
</dbReference>
<evidence type="ECO:0000256" key="1">
    <source>
        <dbReference type="ARBA" id="ARBA00003257"/>
    </source>
</evidence>
<name>A0A0K1LW91_TITSE</name>
<dbReference type="RefSeq" id="YP_009164826.1">
    <property type="nucleotide sequence ID" value="NC_027855.1"/>
</dbReference>
<dbReference type="PANTHER" id="PTHR46552">
    <property type="entry name" value="NADH-UBIQUINONE OXIDOREDUCTASE CHAIN 2"/>
    <property type="match status" value="1"/>
</dbReference>
<comment type="catalytic activity">
    <reaction evidence="17 18">
        <text>a ubiquinone + NADH + 5 H(+)(in) = a ubiquinol + NAD(+) + 4 H(+)(out)</text>
        <dbReference type="Rhea" id="RHEA:29091"/>
        <dbReference type="Rhea" id="RHEA-COMP:9565"/>
        <dbReference type="Rhea" id="RHEA-COMP:9566"/>
        <dbReference type="ChEBI" id="CHEBI:15378"/>
        <dbReference type="ChEBI" id="CHEBI:16389"/>
        <dbReference type="ChEBI" id="CHEBI:17976"/>
        <dbReference type="ChEBI" id="CHEBI:57540"/>
        <dbReference type="ChEBI" id="CHEBI:57945"/>
        <dbReference type="EC" id="7.1.1.2"/>
    </reaction>
</comment>
<evidence type="ECO:0000256" key="9">
    <source>
        <dbReference type="ARBA" id="ARBA00022792"/>
    </source>
</evidence>
<keyword evidence="9 18" id="KW-0999">Mitochondrion inner membrane</keyword>
<dbReference type="GO" id="GO:0006120">
    <property type="term" value="P:mitochondrial electron transport, NADH to ubiquinone"/>
    <property type="evidence" value="ECO:0007669"/>
    <property type="project" value="InterPro"/>
</dbReference>
<comment type="subcellular location">
    <subcellularLocation>
        <location evidence="2 18">Mitochondrion inner membrane</location>
        <topology evidence="2 18">Multi-pass membrane protein</topology>
    </subcellularLocation>
</comment>
<keyword evidence="11 18" id="KW-0249">Electron transport</keyword>
<evidence type="ECO:0000256" key="5">
    <source>
        <dbReference type="ARBA" id="ARBA00021008"/>
    </source>
</evidence>
<dbReference type="AlphaFoldDB" id="A0A0K1LW91"/>
<keyword evidence="6" id="KW-0813">Transport</keyword>
<feature type="transmembrane region" description="Helical" evidence="18">
    <location>
        <begin position="138"/>
        <end position="156"/>
    </location>
</feature>
<evidence type="ECO:0000256" key="18">
    <source>
        <dbReference type="RuleBase" id="RU003403"/>
    </source>
</evidence>
<dbReference type="PANTHER" id="PTHR46552:SF1">
    <property type="entry name" value="NADH-UBIQUINONE OXIDOREDUCTASE CHAIN 2"/>
    <property type="match status" value="1"/>
</dbReference>
<dbReference type="InterPro" id="IPR001750">
    <property type="entry name" value="ND/Mrp_TM"/>
</dbReference>
<geneLocation type="mitochondrion" evidence="20"/>
<proteinExistence type="inferred from homology"/>
<keyword evidence="10 18" id="KW-1278">Translocase</keyword>
<feature type="transmembrane region" description="Helical" evidence="18">
    <location>
        <begin position="5"/>
        <end position="21"/>
    </location>
</feature>
<evidence type="ECO:0000313" key="20">
    <source>
        <dbReference type="EMBL" id="AKU46802.1"/>
    </source>
</evidence>
<protein>
    <recommendedName>
        <fullName evidence="5 18">NADH-ubiquinone oxidoreductase chain 2</fullName>
        <ecNumber evidence="4 18">7.1.1.2</ecNumber>
    </recommendedName>
</protein>
<dbReference type="InterPro" id="IPR003917">
    <property type="entry name" value="NADH_UbQ_OxRdtase_chain2"/>
</dbReference>
<reference evidence="20" key="1">
    <citation type="journal article" date="2015" name="Mitochondrial DNA">
        <title>Many unique characteristics revealed by the complete mitochondrial genome of the scorpion Tityus serrulatus (Lutz e Mello 1922) (Chelicerata; Arachnida).</title>
        <authorList>
            <person name="Martins A.P.V."/>
            <person name="Carmo A.O."/>
            <person name="Kalapothakis E."/>
        </authorList>
    </citation>
    <scope>NUCLEOTIDE SEQUENCE</scope>
</reference>
<keyword evidence="12 18" id="KW-1133">Transmembrane helix</keyword>
<dbReference type="InterPro" id="IPR050175">
    <property type="entry name" value="Complex_I_Subunit_2"/>
</dbReference>
<feature type="domain" description="NADH:quinone oxidoreductase/Mrp antiporter transmembrane" evidence="19">
    <location>
        <begin position="80"/>
        <end position="267"/>
    </location>
</feature>
<evidence type="ECO:0000256" key="17">
    <source>
        <dbReference type="ARBA" id="ARBA00049551"/>
    </source>
</evidence>
<keyword evidence="13 18" id="KW-0520">NAD</keyword>
<feature type="domain" description="NADH:quinone oxidoreductase/Mrp antiporter transmembrane" evidence="19">
    <location>
        <begin position="23"/>
        <end position="74"/>
    </location>
</feature>
<evidence type="ECO:0000259" key="19">
    <source>
        <dbReference type="Pfam" id="PF00361"/>
    </source>
</evidence>
<dbReference type="CTD" id="4536"/>
<keyword evidence="14 18" id="KW-0830">Ubiquinone</keyword>
<evidence type="ECO:0000256" key="10">
    <source>
        <dbReference type="ARBA" id="ARBA00022967"/>
    </source>
</evidence>
<keyword evidence="8 18" id="KW-0812">Transmembrane</keyword>
<evidence type="ECO:0000256" key="4">
    <source>
        <dbReference type="ARBA" id="ARBA00012944"/>
    </source>
</evidence>
<feature type="transmembrane region" description="Helical" evidence="18">
    <location>
        <begin position="215"/>
        <end position="234"/>
    </location>
</feature>
<evidence type="ECO:0000256" key="3">
    <source>
        <dbReference type="ARBA" id="ARBA00007012"/>
    </source>
</evidence>
<evidence type="ECO:0000256" key="7">
    <source>
        <dbReference type="ARBA" id="ARBA00022660"/>
    </source>
</evidence>
<dbReference type="PRINTS" id="PR01436">
    <property type="entry name" value="NADHDHGNASE2"/>
</dbReference>
<accession>A0A0K1LW91</accession>